<dbReference type="STRING" id="796604.A0A2X0LNT2"/>
<dbReference type="GO" id="GO:0003677">
    <property type="term" value="F:DNA binding"/>
    <property type="evidence" value="ECO:0007669"/>
    <property type="project" value="InterPro"/>
</dbReference>
<dbReference type="InterPro" id="IPR052925">
    <property type="entry name" value="Phage_Integrase-like_Recomb"/>
</dbReference>
<dbReference type="EMBL" id="FQNC01000011">
    <property type="protein sequence ID" value="SGY11976.1"/>
    <property type="molecule type" value="Genomic_DNA"/>
</dbReference>
<feature type="compositionally biased region" description="Acidic residues" evidence="2">
    <location>
        <begin position="37"/>
        <end position="52"/>
    </location>
</feature>
<proteinExistence type="predicted"/>
<evidence type="ECO:0000313" key="4">
    <source>
        <dbReference type="EMBL" id="SGY11976.1"/>
    </source>
</evidence>
<organism evidence="4 5">
    <name type="scientific">Microbotryum silenes-dioicae</name>
    <dbReference type="NCBI Taxonomy" id="796604"/>
    <lineage>
        <taxon>Eukaryota</taxon>
        <taxon>Fungi</taxon>
        <taxon>Dikarya</taxon>
        <taxon>Basidiomycota</taxon>
        <taxon>Pucciniomycotina</taxon>
        <taxon>Microbotryomycetes</taxon>
        <taxon>Microbotryales</taxon>
        <taxon>Microbotryaceae</taxon>
        <taxon>Microbotryum</taxon>
    </lineage>
</organism>
<dbReference type="AlphaFoldDB" id="A0A2X0LNT2"/>
<sequence>MYKYSCLPRGWIVTVTAPASTPAALRASKHLKRPTLEDDQWDTEEESDDETSGEVQRQEEEEKLTRPFDPSAPTAYRPSALARGTRSRQDKDTDDEDAPSSMSPTQDRDKAAWMYKQTLAIPPTAYSELPDYVLMRRDKEDMYKEALTFHHSHVYRLDKQPATLKKNHGLKLDVIIIMKVLTGQFVSAVDAYNPAPSDLFYLFQHSSGSKFYGIEVMIQSKASLPKKTLSYAGHIEALMELERLEGVVFNYHQGRDWKHYTRFLRELAKDSQLGFDFMVLYNDEYRKQLADPDKSVHSLLDAHLGDSVYAKLISRWLAQTTPFCNEGPPAANRGSSSHSRQGSIPPKKKCSNACKRFNRGENHIEEDCLYRHICSSCKGGHAANSAVCPNRHLQHGGRLVVAAAGSAAEAIPLRHTLKGLPNHSSPFFDFVAGQAPRTTCSRILHPPNTILVNSFISAFRTDGFEPQHDGSDACGDDPSTVRFPKSGHHHDFIQATIDEEVMKHWVSPGSAFPLPGVTYNLIFVVESANHRMRVVADHTSSGLNNGIQRSDCPTVYDTIIDFIQLLRWHRFSSKLLTDNSVLWKLDVSLVFKILYTSTPQWQRRSQQWLHCLWGLKDADVVVYTDACLSNKTGSGAGLGFWLRWKGTVHHYYCRPQRAYERIQFAETLTVVLALSIVVERSPCFHLTNFVACWIDFITYYRSMGHHLPYDPTEDTLSAFICHRYWTVSSVSQTLSGLAFTFCPRLGTEWERVRTLQLVTNMIVGGIKLWRRPRKQAKPLSFRSVAFALRTAVSNPRLDYDSLLFLAMVALSFASCARSAELALPSTIQFRDPAKLPRRITVQMKDAYHKADRRWQGLYLYFTCNTTDPVFITILRCYLYARDQRYPNSPLLFVTKAGLPPTRTWFVSRLRRAFGPSYSGHSLRSGGATHYALRGLPAEVIKRLGRWRSSAWEDYVRVSPQLQQALLSSA</sequence>
<dbReference type="PANTHER" id="PTHR34605:SF3">
    <property type="entry name" value="P CELL-TYPE AGGLUTINATION PROTEIN MAP4-LIKE-RELATED"/>
    <property type="match status" value="1"/>
</dbReference>
<feature type="region of interest" description="Disordered" evidence="2">
    <location>
        <begin position="327"/>
        <end position="348"/>
    </location>
</feature>
<accession>A0A2X0LNT2</accession>
<feature type="region of interest" description="Disordered" evidence="2">
    <location>
        <begin position="30"/>
        <end position="109"/>
    </location>
</feature>
<dbReference type="PROSITE" id="PS51898">
    <property type="entry name" value="TYR_RECOMBINASE"/>
    <property type="match status" value="1"/>
</dbReference>
<protein>
    <submittedName>
        <fullName evidence="4">BQ5605_C011g06343 protein</fullName>
    </submittedName>
</protein>
<dbReference type="GO" id="GO:0006310">
    <property type="term" value="P:DNA recombination"/>
    <property type="evidence" value="ECO:0007669"/>
    <property type="project" value="UniProtKB-KW"/>
</dbReference>
<evidence type="ECO:0000256" key="1">
    <source>
        <dbReference type="ARBA" id="ARBA00023172"/>
    </source>
</evidence>
<evidence type="ECO:0000313" key="5">
    <source>
        <dbReference type="Proteomes" id="UP000249464"/>
    </source>
</evidence>
<feature type="compositionally biased region" description="Basic and acidic residues" evidence="2">
    <location>
        <begin position="56"/>
        <end position="66"/>
    </location>
</feature>
<dbReference type="Proteomes" id="UP000249464">
    <property type="component" value="Unassembled WGS sequence"/>
</dbReference>
<dbReference type="SUPFAM" id="SSF56349">
    <property type="entry name" value="DNA breaking-rejoining enzymes"/>
    <property type="match status" value="1"/>
</dbReference>
<reference evidence="4 5" key="1">
    <citation type="submission" date="2016-11" db="EMBL/GenBank/DDBJ databases">
        <authorList>
            <person name="Jaros S."/>
            <person name="Januszkiewicz K."/>
            <person name="Wedrychowicz H."/>
        </authorList>
    </citation>
    <scope>NUCLEOTIDE SEQUENCE [LARGE SCALE GENOMIC DNA]</scope>
</reference>
<dbReference type="InterPro" id="IPR011010">
    <property type="entry name" value="DNA_brk_join_enz"/>
</dbReference>
<feature type="domain" description="Tyr recombinase" evidence="3">
    <location>
        <begin position="774"/>
        <end position="967"/>
    </location>
</feature>
<dbReference type="PANTHER" id="PTHR34605">
    <property type="entry name" value="PHAGE_INTEGRASE DOMAIN-CONTAINING PROTEIN"/>
    <property type="match status" value="1"/>
</dbReference>
<name>A0A2X0LNT2_9BASI</name>
<evidence type="ECO:0000256" key="2">
    <source>
        <dbReference type="SAM" id="MobiDB-lite"/>
    </source>
</evidence>
<keyword evidence="1" id="KW-0233">DNA recombination</keyword>
<dbReference type="InterPro" id="IPR002104">
    <property type="entry name" value="Integrase_catalytic"/>
</dbReference>
<gene>
    <name evidence="4" type="primary">BQ5605_C011g06343</name>
    <name evidence="4" type="ORF">BQ5605_C011G06343</name>
</gene>
<feature type="compositionally biased region" description="Polar residues" evidence="2">
    <location>
        <begin position="333"/>
        <end position="342"/>
    </location>
</feature>
<keyword evidence="5" id="KW-1185">Reference proteome</keyword>
<dbReference type="Gene3D" id="1.10.443.10">
    <property type="entry name" value="Intergrase catalytic core"/>
    <property type="match status" value="1"/>
</dbReference>
<dbReference type="InterPro" id="IPR013762">
    <property type="entry name" value="Integrase-like_cat_sf"/>
</dbReference>
<evidence type="ECO:0000259" key="3">
    <source>
        <dbReference type="PROSITE" id="PS51898"/>
    </source>
</evidence>
<dbReference type="GO" id="GO:0015074">
    <property type="term" value="P:DNA integration"/>
    <property type="evidence" value="ECO:0007669"/>
    <property type="project" value="InterPro"/>
</dbReference>